<comment type="function">
    <text evidence="6">Xylitol dehydrogenase which catalyzes the conversion of xylitol to D-xylulose. Xylose is a major component of hemicelluloses such as xylan. Most fungi utilize D-xylose via three enzymatic reactions, xylose reductase (XR), xylitol dehydrogenase (XDH), and xylulokinase, to form xylulose 5-phosphate, which enters pentose phosphate pathway.</text>
</comment>
<reference evidence="14" key="1">
    <citation type="journal article" date="2014" name="Genome Announc.">
        <title>Genome sequence of the pathogenic fungus Sporothrix schenckii (ATCC 58251).</title>
        <authorList>
            <person name="Cuomo C.A."/>
            <person name="Rodriguez-Del Valle N."/>
            <person name="Perez-Sanchez L."/>
            <person name="Abouelleil A."/>
            <person name="Goldberg J."/>
            <person name="Young S."/>
            <person name="Zeng Q."/>
            <person name="Birren B.W."/>
        </authorList>
    </citation>
    <scope>NUCLEOTIDE SEQUENCE [LARGE SCALE GENOMIC DNA]</scope>
    <source>
        <strain evidence="14">ATCC 58251 / de Perez 2211183</strain>
    </source>
</reference>
<dbReference type="GO" id="GO:0006062">
    <property type="term" value="P:sorbitol catabolic process"/>
    <property type="evidence" value="ECO:0007669"/>
    <property type="project" value="TreeGrafter"/>
</dbReference>
<dbReference type="Pfam" id="PF08240">
    <property type="entry name" value="ADH_N"/>
    <property type="match status" value="1"/>
</dbReference>
<dbReference type="AlphaFoldDB" id="U7PL80"/>
<dbReference type="Proteomes" id="UP000018087">
    <property type="component" value="Unassembled WGS sequence"/>
</dbReference>
<keyword evidence="3 10" id="KW-0479">Metal-binding</keyword>
<proteinExistence type="inferred from homology"/>
<keyword evidence="4 10" id="KW-0862">Zinc</keyword>
<keyword evidence="14" id="KW-1185">Reference proteome</keyword>
<evidence type="ECO:0000256" key="2">
    <source>
        <dbReference type="ARBA" id="ARBA00008072"/>
    </source>
</evidence>
<evidence type="ECO:0000256" key="10">
    <source>
        <dbReference type="RuleBase" id="RU361277"/>
    </source>
</evidence>
<gene>
    <name evidence="13" type="ORF">HMPREF1624_08168</name>
</gene>
<protein>
    <recommendedName>
        <fullName evidence="8">D-xylulose reductase</fullName>
        <ecNumber evidence="8">1.1.1.9</ecNumber>
    </recommendedName>
    <alternativeName>
        <fullName evidence="9">Xylitol dehydrogenase A</fullName>
    </alternativeName>
</protein>
<evidence type="ECO:0000256" key="9">
    <source>
        <dbReference type="ARBA" id="ARBA00030139"/>
    </source>
</evidence>
<dbReference type="InterPro" id="IPR013149">
    <property type="entry name" value="ADH-like_C"/>
</dbReference>
<dbReference type="PANTHER" id="PTHR43161">
    <property type="entry name" value="SORBITOL DEHYDROGENASE"/>
    <property type="match status" value="1"/>
</dbReference>
<dbReference type="Pfam" id="PF00107">
    <property type="entry name" value="ADH_zinc_N"/>
    <property type="match status" value="1"/>
</dbReference>
<accession>U7PL80</accession>
<dbReference type="SUPFAM" id="SSF51735">
    <property type="entry name" value="NAD(P)-binding Rossmann-fold domains"/>
    <property type="match status" value="1"/>
</dbReference>
<dbReference type="GO" id="GO:0008270">
    <property type="term" value="F:zinc ion binding"/>
    <property type="evidence" value="ECO:0007669"/>
    <property type="project" value="InterPro"/>
</dbReference>
<dbReference type="eggNOG" id="KOG0024">
    <property type="taxonomic scope" value="Eukaryota"/>
</dbReference>
<feature type="domain" description="Enoyl reductase (ER)" evidence="12">
    <location>
        <begin position="40"/>
        <end position="423"/>
    </location>
</feature>
<evidence type="ECO:0000256" key="3">
    <source>
        <dbReference type="ARBA" id="ARBA00022723"/>
    </source>
</evidence>
<dbReference type="EMBL" id="KI440854">
    <property type="protein sequence ID" value="ERS95290.1"/>
    <property type="molecule type" value="Genomic_DNA"/>
</dbReference>
<evidence type="ECO:0000313" key="14">
    <source>
        <dbReference type="Proteomes" id="UP000018087"/>
    </source>
</evidence>
<name>U7PL80_SPOS1</name>
<organism evidence="13 14">
    <name type="scientific">Sporothrix schenckii (strain ATCC 58251 / de Perez 2211183)</name>
    <name type="common">Rose-picker's disease fungus</name>
    <dbReference type="NCBI Taxonomy" id="1391915"/>
    <lineage>
        <taxon>Eukaryota</taxon>
        <taxon>Fungi</taxon>
        <taxon>Dikarya</taxon>
        <taxon>Ascomycota</taxon>
        <taxon>Pezizomycotina</taxon>
        <taxon>Sordariomycetes</taxon>
        <taxon>Sordariomycetidae</taxon>
        <taxon>Ophiostomatales</taxon>
        <taxon>Ophiostomataceae</taxon>
        <taxon>Sporothrix</taxon>
    </lineage>
</organism>
<dbReference type="SUPFAM" id="SSF50129">
    <property type="entry name" value="GroES-like"/>
    <property type="match status" value="1"/>
</dbReference>
<evidence type="ECO:0000256" key="5">
    <source>
        <dbReference type="ARBA" id="ARBA00023002"/>
    </source>
</evidence>
<dbReference type="InterPro" id="IPR002328">
    <property type="entry name" value="ADH_Zn_CS"/>
</dbReference>
<dbReference type="GO" id="GO:0003939">
    <property type="term" value="F:L-iditol 2-dehydrogenase (NAD+) activity"/>
    <property type="evidence" value="ECO:0007669"/>
    <property type="project" value="TreeGrafter"/>
</dbReference>
<evidence type="ECO:0000256" key="6">
    <source>
        <dbReference type="ARBA" id="ARBA00024843"/>
    </source>
</evidence>
<dbReference type="InterPro" id="IPR036291">
    <property type="entry name" value="NAD(P)-bd_dom_sf"/>
</dbReference>
<comment type="cofactor">
    <cofactor evidence="1 10">
        <name>Zn(2+)</name>
        <dbReference type="ChEBI" id="CHEBI:29105"/>
    </cofactor>
</comment>
<dbReference type="InterPro" id="IPR013154">
    <property type="entry name" value="ADH-like_N"/>
</dbReference>
<evidence type="ECO:0000259" key="12">
    <source>
        <dbReference type="SMART" id="SM00829"/>
    </source>
</evidence>
<feature type="region of interest" description="Disordered" evidence="11">
    <location>
        <begin position="260"/>
        <end position="286"/>
    </location>
</feature>
<evidence type="ECO:0000256" key="11">
    <source>
        <dbReference type="SAM" id="MobiDB-lite"/>
    </source>
</evidence>
<dbReference type="GO" id="GO:0046526">
    <property type="term" value="F:D-xylulose reductase activity"/>
    <property type="evidence" value="ECO:0007669"/>
    <property type="project" value="UniProtKB-EC"/>
</dbReference>
<evidence type="ECO:0000256" key="1">
    <source>
        <dbReference type="ARBA" id="ARBA00001947"/>
    </source>
</evidence>
<feature type="compositionally biased region" description="Low complexity" evidence="11">
    <location>
        <begin position="267"/>
        <end position="282"/>
    </location>
</feature>
<dbReference type="InterPro" id="IPR020843">
    <property type="entry name" value="ER"/>
</dbReference>
<dbReference type="Gene3D" id="3.90.180.10">
    <property type="entry name" value="Medium-chain alcohol dehydrogenases, catalytic domain"/>
    <property type="match status" value="2"/>
</dbReference>
<dbReference type="HOGENOM" id="CLU_026673_11_5_1"/>
<dbReference type="PROSITE" id="PS00059">
    <property type="entry name" value="ADH_ZINC"/>
    <property type="match status" value="1"/>
</dbReference>
<comment type="pathway">
    <text evidence="7">Carbohydrate degradation; L-arabinose degradation via L-arabinitol; D-xylulose 5-phosphate from L-arabinose (fungal route): step 4/5.</text>
</comment>
<dbReference type="PANTHER" id="PTHR43161:SF9">
    <property type="entry name" value="SORBITOL DEHYDROGENASE"/>
    <property type="match status" value="1"/>
</dbReference>
<dbReference type="Gene3D" id="3.40.50.720">
    <property type="entry name" value="NAD(P)-binding Rossmann-like Domain"/>
    <property type="match status" value="2"/>
</dbReference>
<dbReference type="InterPro" id="IPR011032">
    <property type="entry name" value="GroES-like_sf"/>
</dbReference>
<sequence length="428" mass="45169">MAHVDNHTTHHQHHGKQQDLQPDNVLALNLPANTSCLLVKTRTISIEPVPLPLLRPDSVLVRVMANGICGSDMHSYCNGGVGGRPIGAPSVMGHEAAGIIEAVGAAVTTHAVGDHVAVEPGLPCQKCINCKGGRMNICTTIRYCGTPGVHGTLSRFYVLPVDMAPKIPKSVPWDVAGSIQPLAIGVQIGKRADLRAHQTIAIFGCGPIGLITAAVAHAYSARRIVAFDIKPSRVEFAKAYKSPLTGRPIIDHVFQIDSLPDLSPRQSDTNGTGTNGTDSSGSASHDYTTPGDKAWMVAQARMDAILDEVGLADEGGVDRVIEASGAQDAMLHGVAICKDGGVYLQVGLGHIQTNIFPTIAITNKELDVRGITRYTASCFPSAIEMLGRGVVDIAPLITASFPMSRAKDAFEAVAAGNDIKVIIRNQEV</sequence>
<evidence type="ECO:0000313" key="13">
    <source>
        <dbReference type="EMBL" id="ERS95290.1"/>
    </source>
</evidence>
<comment type="similarity">
    <text evidence="2 10">Belongs to the zinc-containing alcohol dehydrogenase family.</text>
</comment>
<dbReference type="STRING" id="1391915.U7PL80"/>
<dbReference type="OrthoDB" id="1879366at2759"/>
<dbReference type="EC" id="1.1.1.9" evidence="8"/>
<evidence type="ECO:0000256" key="4">
    <source>
        <dbReference type="ARBA" id="ARBA00022833"/>
    </source>
</evidence>
<evidence type="ECO:0000256" key="8">
    <source>
        <dbReference type="ARBA" id="ARBA00026119"/>
    </source>
</evidence>
<dbReference type="SMART" id="SM00829">
    <property type="entry name" value="PKS_ER"/>
    <property type="match status" value="1"/>
</dbReference>
<keyword evidence="5" id="KW-0560">Oxidoreductase</keyword>
<evidence type="ECO:0000256" key="7">
    <source>
        <dbReference type="ARBA" id="ARBA00025713"/>
    </source>
</evidence>